<proteinExistence type="predicted"/>
<name>A0A2M9C009_9MICO</name>
<dbReference type="EMBL" id="PGFB01000002">
    <property type="protein sequence ID" value="PJJ63666.1"/>
    <property type="molecule type" value="Genomic_DNA"/>
</dbReference>
<accession>A0A2M9C009</accession>
<comment type="caution">
    <text evidence="2">The sequence shown here is derived from an EMBL/GenBank/DDBJ whole genome shotgun (WGS) entry which is preliminary data.</text>
</comment>
<reference evidence="2 3" key="1">
    <citation type="submission" date="2017-11" db="EMBL/GenBank/DDBJ databases">
        <title>Genomic Encyclopedia of Archaeal and Bacterial Type Strains, Phase II (KMG-II): From Individual Species to Whole Genera.</title>
        <authorList>
            <person name="Goeker M."/>
        </authorList>
    </citation>
    <scope>NUCLEOTIDE SEQUENCE [LARGE SCALE GENOMIC DNA]</scope>
    <source>
        <strain evidence="2 3">DSM 25625</strain>
    </source>
</reference>
<dbReference type="AlphaFoldDB" id="A0A2M9C009"/>
<evidence type="ECO:0000313" key="3">
    <source>
        <dbReference type="Proteomes" id="UP000230161"/>
    </source>
</evidence>
<dbReference type="OrthoDB" id="3230981at2"/>
<gene>
    <name evidence="2" type="ORF">CLV54_1337</name>
</gene>
<dbReference type="PROSITE" id="PS51257">
    <property type="entry name" value="PROKAR_LIPOPROTEIN"/>
    <property type="match status" value="1"/>
</dbReference>
<evidence type="ECO:0000313" key="2">
    <source>
        <dbReference type="EMBL" id="PJJ63666.1"/>
    </source>
</evidence>
<feature type="chain" id="PRO_5014980611" description="Lipoprotein" evidence="1">
    <location>
        <begin position="28"/>
        <end position="203"/>
    </location>
</feature>
<sequence length="203" mass="21566">MNVFRGSQKVAITLTGMLAAVALCGCAQTGNDDADTGFEGPWAAEFQANFQAAKSDFVRDVLRDGTITDQEFSEMSEQFTSCLAGSGITFAGFNDDGSYDTSFAPGAVTPDQAHDRMNSCSAETGEDLIGSLYSWLQRNPERLDEPTIMASCLVQAGVVDAGYTAKDYAKDVPTEAFPFIDVKKGADALVTCEADPLGLLSTH</sequence>
<feature type="signal peptide" evidence="1">
    <location>
        <begin position="1"/>
        <end position="27"/>
    </location>
</feature>
<protein>
    <recommendedName>
        <fullName evidence="4">Lipoprotein</fullName>
    </recommendedName>
</protein>
<organism evidence="2 3">
    <name type="scientific">Compostimonas suwonensis</name>
    <dbReference type="NCBI Taxonomy" id="1048394"/>
    <lineage>
        <taxon>Bacteria</taxon>
        <taxon>Bacillati</taxon>
        <taxon>Actinomycetota</taxon>
        <taxon>Actinomycetes</taxon>
        <taxon>Micrococcales</taxon>
        <taxon>Microbacteriaceae</taxon>
        <taxon>Compostimonas</taxon>
    </lineage>
</organism>
<evidence type="ECO:0000256" key="1">
    <source>
        <dbReference type="SAM" id="SignalP"/>
    </source>
</evidence>
<evidence type="ECO:0008006" key="4">
    <source>
        <dbReference type="Google" id="ProtNLM"/>
    </source>
</evidence>
<dbReference type="Proteomes" id="UP000230161">
    <property type="component" value="Unassembled WGS sequence"/>
</dbReference>
<keyword evidence="1" id="KW-0732">Signal</keyword>
<keyword evidence="3" id="KW-1185">Reference proteome</keyword>
<dbReference type="RefSeq" id="WP_100344137.1">
    <property type="nucleotide sequence ID" value="NZ_PGFB01000002.1"/>
</dbReference>